<name>A0ABY1Q7Q1_9SPHN</name>
<evidence type="ECO:0000256" key="2">
    <source>
        <dbReference type="ARBA" id="ARBA00022448"/>
    </source>
</evidence>
<feature type="transmembrane region" description="Helical" evidence="6">
    <location>
        <begin position="353"/>
        <end position="373"/>
    </location>
</feature>
<evidence type="ECO:0000256" key="5">
    <source>
        <dbReference type="ARBA" id="ARBA00023136"/>
    </source>
</evidence>
<dbReference type="PANTHER" id="PTHR23505">
    <property type="entry name" value="SPINSTER"/>
    <property type="match status" value="1"/>
</dbReference>
<dbReference type="InterPro" id="IPR044770">
    <property type="entry name" value="MFS_spinster-like"/>
</dbReference>
<evidence type="ECO:0000256" key="6">
    <source>
        <dbReference type="SAM" id="Phobius"/>
    </source>
</evidence>
<dbReference type="InterPro" id="IPR020846">
    <property type="entry name" value="MFS_dom"/>
</dbReference>
<evidence type="ECO:0000256" key="1">
    <source>
        <dbReference type="ARBA" id="ARBA00004141"/>
    </source>
</evidence>
<keyword evidence="4 6" id="KW-1133">Transmembrane helix</keyword>
<feature type="transmembrane region" description="Helical" evidence="6">
    <location>
        <begin position="12"/>
        <end position="32"/>
    </location>
</feature>
<evidence type="ECO:0000256" key="4">
    <source>
        <dbReference type="ARBA" id="ARBA00022989"/>
    </source>
</evidence>
<feature type="transmembrane region" description="Helical" evidence="6">
    <location>
        <begin position="318"/>
        <end position="341"/>
    </location>
</feature>
<sequence>MTDGHPRLSNPWLVLTTLLFIYIFNFADRFLITGLVGPIKAEFAVGDGTMGLLMGPAFVLLYVLLGVPLARLADRGSRIRIIVGGCLLWSVATAATGLAKGVVALALARAAVGIGEAAFVAPAYSLLSDYFRAERRGLAFAILGLATYFGQMAGQAGGPAIAAHFGDWRLAFIFMGCCGVPLALAALALVREPPREQQGQAQQVEQIAFLDLVAILIRTPAYLLLMFGFALGALSGVAFGVWGPELLTRIHALDPVDVKSAFAINFGVSGLLGMLAFGALSDRFARSGMHWPVRLSALAIASATLAVLAVLWMKTFTAAMFVAVPAGLLGGGWSVGLLATLQYILPARFRASATALFIAVTTIGGYFVAPWITGALSEALGDDAASLRMALTLVIPIGFAGAALAWIASAKVEAARANLNGARGEAKAVANESAQR</sequence>
<evidence type="ECO:0000313" key="9">
    <source>
        <dbReference type="Proteomes" id="UP001157910"/>
    </source>
</evidence>
<dbReference type="EMBL" id="FXUI01000003">
    <property type="protein sequence ID" value="SMP60885.1"/>
    <property type="molecule type" value="Genomic_DNA"/>
</dbReference>
<evidence type="ECO:0000256" key="3">
    <source>
        <dbReference type="ARBA" id="ARBA00022692"/>
    </source>
</evidence>
<dbReference type="Gene3D" id="1.20.1250.20">
    <property type="entry name" value="MFS general substrate transporter like domains"/>
    <property type="match status" value="2"/>
</dbReference>
<feature type="transmembrane region" description="Helical" evidence="6">
    <location>
        <begin position="52"/>
        <end position="72"/>
    </location>
</feature>
<keyword evidence="5 6" id="KW-0472">Membrane</keyword>
<feature type="transmembrane region" description="Helical" evidence="6">
    <location>
        <begin position="105"/>
        <end position="126"/>
    </location>
</feature>
<comment type="subcellular location">
    <subcellularLocation>
        <location evidence="1">Membrane</location>
        <topology evidence="1">Multi-pass membrane protein</topology>
    </subcellularLocation>
</comment>
<accession>A0ABY1Q7Q1</accession>
<feature type="transmembrane region" description="Helical" evidence="6">
    <location>
        <begin position="385"/>
        <end position="408"/>
    </location>
</feature>
<evidence type="ECO:0000259" key="7">
    <source>
        <dbReference type="PROSITE" id="PS50850"/>
    </source>
</evidence>
<keyword evidence="3 6" id="KW-0812">Transmembrane</keyword>
<dbReference type="Pfam" id="PF07690">
    <property type="entry name" value="MFS_1"/>
    <property type="match status" value="1"/>
</dbReference>
<gene>
    <name evidence="8" type="ORF">SAMN06296065_103161</name>
</gene>
<dbReference type="CDD" id="cd17328">
    <property type="entry name" value="MFS_spinster_like"/>
    <property type="match status" value="1"/>
</dbReference>
<feature type="transmembrane region" description="Helical" evidence="6">
    <location>
        <begin position="170"/>
        <end position="190"/>
    </location>
</feature>
<keyword evidence="2" id="KW-0813">Transport</keyword>
<comment type="caution">
    <text evidence="8">The sequence shown here is derived from an EMBL/GenBank/DDBJ whole genome shotgun (WGS) entry which is preliminary data.</text>
</comment>
<dbReference type="PANTHER" id="PTHR23505:SF79">
    <property type="entry name" value="PROTEIN SPINSTER"/>
    <property type="match status" value="1"/>
</dbReference>
<feature type="transmembrane region" description="Helical" evidence="6">
    <location>
        <begin position="293"/>
        <end position="312"/>
    </location>
</feature>
<dbReference type="SUPFAM" id="SSF103473">
    <property type="entry name" value="MFS general substrate transporter"/>
    <property type="match status" value="1"/>
</dbReference>
<dbReference type="RefSeq" id="WP_283405608.1">
    <property type="nucleotide sequence ID" value="NZ_FXUI01000003.1"/>
</dbReference>
<dbReference type="Proteomes" id="UP001157910">
    <property type="component" value="Unassembled WGS sequence"/>
</dbReference>
<feature type="transmembrane region" description="Helical" evidence="6">
    <location>
        <begin position="221"/>
        <end position="242"/>
    </location>
</feature>
<dbReference type="InterPro" id="IPR036259">
    <property type="entry name" value="MFS_trans_sf"/>
</dbReference>
<feature type="transmembrane region" description="Helical" evidence="6">
    <location>
        <begin position="262"/>
        <end position="281"/>
    </location>
</feature>
<feature type="domain" description="Major facilitator superfamily (MFS) profile" evidence="7">
    <location>
        <begin position="14"/>
        <end position="413"/>
    </location>
</feature>
<evidence type="ECO:0000313" key="8">
    <source>
        <dbReference type="EMBL" id="SMP60885.1"/>
    </source>
</evidence>
<keyword evidence="9" id="KW-1185">Reference proteome</keyword>
<protein>
    <submittedName>
        <fullName evidence="8">Sugar phosphate permease</fullName>
    </submittedName>
</protein>
<dbReference type="InterPro" id="IPR011701">
    <property type="entry name" value="MFS"/>
</dbReference>
<feature type="transmembrane region" description="Helical" evidence="6">
    <location>
        <begin position="138"/>
        <end position="158"/>
    </location>
</feature>
<organism evidence="8 9">
    <name type="scientific">Novosphingobium panipatense</name>
    <dbReference type="NCBI Taxonomy" id="428991"/>
    <lineage>
        <taxon>Bacteria</taxon>
        <taxon>Pseudomonadati</taxon>
        <taxon>Pseudomonadota</taxon>
        <taxon>Alphaproteobacteria</taxon>
        <taxon>Sphingomonadales</taxon>
        <taxon>Sphingomonadaceae</taxon>
        <taxon>Novosphingobium</taxon>
    </lineage>
</organism>
<reference evidence="8 9" key="1">
    <citation type="submission" date="2017-05" db="EMBL/GenBank/DDBJ databases">
        <authorList>
            <person name="Varghese N."/>
            <person name="Submissions S."/>
        </authorList>
    </citation>
    <scope>NUCLEOTIDE SEQUENCE [LARGE SCALE GENOMIC DNA]</scope>
    <source>
        <strain evidence="8 9">SM16</strain>
    </source>
</reference>
<feature type="transmembrane region" description="Helical" evidence="6">
    <location>
        <begin position="79"/>
        <end position="99"/>
    </location>
</feature>
<dbReference type="PROSITE" id="PS50850">
    <property type="entry name" value="MFS"/>
    <property type="match status" value="1"/>
</dbReference>
<proteinExistence type="predicted"/>